<evidence type="ECO:0000256" key="11">
    <source>
        <dbReference type="ARBA" id="ARBA00015946"/>
    </source>
</evidence>
<evidence type="ECO:0000256" key="16">
    <source>
        <dbReference type="ARBA" id="ARBA00022679"/>
    </source>
</evidence>
<sequence>MVGIMLFVWALLVYVIFRFRKSKITNISRTNHNIILEIIWFVIPTIIVGVLAFKNAQLVKLQEKVPKSDMTLKVIGHQWYWNYQYPEHQGISFDSYIKGTDDFTEEDLRLFSVDNNVVLPISTNIRLQVTAGDVIHSWGVPAFGVKIDAIPGRLNEAWFNIKKPGVYYGQCYELCGQGHGFMPIVVKAVSMSDISKGVRRWLLSTNHKDIGTLYIVFSILAGIIGGLLSIAIRTQLMHINILNSNYQLYNVIVTGHAVIMVFFMIMPALMGGFGNWFVPLMIGSPDMAFPRMNNLSFWLLVSSFILLILSVFAGEGPGTGWTLYPPLSQIMFHPGAGVDLAIFALHVAGISSIVGAINFIVTIFNMRAKGMSLTKMPLFVWSILLTSFMLIIALPVLAGAITMLLADRNIGTSFFDPAGGGDPVLFQHLFWFFGHPEVYIIIFPAFGIISQVVSTFSRRPVFGYMGMVYAMIGIATFGFIVWAHHMFTVGLSEDAIIFFSTGTIFIGVITGVKVFSWIATMWGGAVEFKTPMLFALGFIFMFIIGGVTGVISSQGGVDRLLHDTYYIVAHFHYVMSIAVLFGAFAGFYYWIGKMSGLAGMPRRIPDYPDAFIFWNYVSSVGSYMSFISVILFVFIVIHLFKWGKKVGDNPWGVAGMVAAPGNIHPFLALISIICIALGSGSAGAINMWYDRDIDLLMKRTQDRPIPSGRVSAESALEFGIILGVLSVFIMAIAVNYISAALLAIGILFYVFIYTIWLKRRTPQNIVVGGVSGAFPPMIGWAAVTNSLKMNKKEVTIYTDGACSGNPGTGGWAVIVLFKGHRKNIYGREKNTTNNKMELTAVINGLRALKFPCNINLYTDSLYVKRGRDPLEINANYINFYIKKKILRTFANANINMGNISVVWQKGGKDPCLVLADKVYVDIWPIAVIPARNSRIQEKKEWISVPVAWMTTDWTTNNKKKAGFKEGEDFDVLDIYVHTKDKRGVLDDLSIVIKNRNGLLNVSGTFYNLKLELLNKFLTVNISKFAARDLCTYVPDGIVNSKFKKWYCRNIDGYIVNTVISFNGKVNNLINNNLSDVVVVADIENGSIKFDEGSKQVKELNGDLALRNNNLKITVNSAKFQNFTIDDGYVEMDSLNKEDSVLVINGKAVSDAYGLYEHVKFKLDDIIEVTKDKIDGKVKSVFNFRVFNLNADDKKADFSANFYSKIDNLVICDVSLGKYDVKLDFGKDFINLRGNGMVNNTQLVFDLKSSNKNRSFTWNLTGDLPAKILNFGGGYVNTNIESVINQDKTGYINGNVDLSELESHSSYLGRKNHFEDHNKILFSTRLKGAGELLIDKLDVIGSGLDIKFSGKLENGNLYLNSSNFKLPDNNLSVEIELGKGKNIITIYGEKMNLGDILDLLGKDSNGLSSDIEVGMDIDNVVMKEDIIIKNVKLNLTCTKGDCSGSRFTGQFLKDNGDILAEYSGIGLEIYTDNSGILLRSLGISKSIKNGKLSFYLSPQRKSGDHYGMLSISNFYVKDAPLLTTLLSMSSLPGIVNVIKNEGVYFDKCNVPFSYKDGTIEIEESWLEGAELGISTSGKFDIKDHKFQVEGQVIPAYSINKSLLKIPIIGKLLTGGKSRGIISIDYKASGDDKNSNVSVNPIFSLTPSLFKRLLEVFDRAMTKTNEAITRGIKGSLKRKFTF</sequence>
<evidence type="ECO:0000256" key="9">
    <source>
        <dbReference type="ARBA" id="ARBA00011245"/>
    </source>
</evidence>
<evidence type="ECO:0000313" key="38">
    <source>
        <dbReference type="WBParaSite" id="nOo.2.0.1.t03924-RA"/>
    </source>
</evidence>
<dbReference type="GO" id="GO:0008495">
    <property type="term" value="F:protoheme IX farnesyltransferase activity"/>
    <property type="evidence" value="ECO:0007669"/>
    <property type="project" value="InterPro"/>
</dbReference>
<feature type="transmembrane region" description="Helical" evidence="31">
    <location>
        <begin position="378"/>
        <end position="405"/>
    </location>
</feature>
<comment type="subcellular location">
    <subcellularLocation>
        <location evidence="3">Mitochondrion inner membrane</location>
        <topology evidence="3">Multi-pass membrane protein</topology>
    </subcellularLocation>
</comment>
<protein>
    <recommendedName>
        <fullName evidence="12">Cytochrome c oxidase subunit 1</fullName>
        <ecNumber evidence="10">7.1.1.9</ecNumber>
    </recommendedName>
    <alternativeName>
        <fullName evidence="29">Cytochrome c oxidase polypeptide I</fullName>
    </alternativeName>
    <alternativeName>
        <fullName evidence="28">Cytochrome c oxidase polypeptide II</fullName>
    </alternativeName>
    <alternativeName>
        <fullName evidence="11">Cytochrome c oxidase subunit 2</fullName>
    </alternativeName>
    <alternativeName>
        <fullName evidence="27">Heme O synthase</fullName>
    </alternativeName>
    <alternativeName>
        <fullName evidence="13">Protoheme IX farnesyltransferase, mitochondrial</fullName>
    </alternativeName>
</protein>
<dbReference type="WBParaSite" id="nOo.2.0.1.t03924-RA">
    <property type="protein sequence ID" value="nOo.2.0.1.t03924-RA"/>
    <property type="gene ID" value="nOo.2.0.1.g03924"/>
</dbReference>
<dbReference type="Pfam" id="PF00075">
    <property type="entry name" value="RNase_H"/>
    <property type="match status" value="1"/>
</dbReference>
<dbReference type="SUPFAM" id="SSF53098">
    <property type="entry name" value="Ribonuclease H-like"/>
    <property type="match status" value="1"/>
</dbReference>
<evidence type="ECO:0000256" key="30">
    <source>
        <dbReference type="ARBA" id="ARBA00049512"/>
    </source>
</evidence>
<evidence type="ECO:0000256" key="17">
    <source>
        <dbReference type="ARBA" id="ARBA00022692"/>
    </source>
</evidence>
<dbReference type="EMBL" id="UYRW01000809">
    <property type="protein sequence ID" value="VDK71046.1"/>
    <property type="molecule type" value="Genomic_DNA"/>
</dbReference>
<keyword evidence="16" id="KW-0808">Transferase</keyword>
<evidence type="ECO:0000256" key="28">
    <source>
        <dbReference type="ARBA" id="ARBA00031389"/>
    </source>
</evidence>
<feature type="transmembrane region" description="Helical" evidence="31">
    <location>
        <begin position="739"/>
        <end position="757"/>
    </location>
</feature>
<dbReference type="InterPro" id="IPR023615">
    <property type="entry name" value="Cyt_c_Oxase_su1_BS"/>
</dbReference>
<dbReference type="GO" id="GO:0015990">
    <property type="term" value="P:electron transport coupled proton transport"/>
    <property type="evidence" value="ECO:0007669"/>
    <property type="project" value="TreeGrafter"/>
</dbReference>
<organism evidence="38">
    <name type="scientific">Onchocerca ochengi</name>
    <name type="common">Filarial nematode worm</name>
    <dbReference type="NCBI Taxonomy" id="42157"/>
    <lineage>
        <taxon>Eukaryota</taxon>
        <taxon>Metazoa</taxon>
        <taxon>Ecdysozoa</taxon>
        <taxon>Nematoda</taxon>
        <taxon>Chromadorea</taxon>
        <taxon>Rhabditida</taxon>
        <taxon>Spirurina</taxon>
        <taxon>Spiruromorpha</taxon>
        <taxon>Filarioidea</taxon>
        <taxon>Onchocercidae</taxon>
        <taxon>Onchocerca</taxon>
    </lineage>
</organism>
<dbReference type="Proteomes" id="UP000271087">
    <property type="component" value="Unassembled WGS sequence"/>
</dbReference>
<dbReference type="PROSITE" id="PS00943">
    <property type="entry name" value="UBIA"/>
    <property type="match status" value="1"/>
</dbReference>
<feature type="transmembrane region" description="Helical" evidence="31">
    <location>
        <begin position="764"/>
        <end position="783"/>
    </location>
</feature>
<feature type="transmembrane region" description="Helical" evidence="31">
    <location>
        <begin position="461"/>
        <end position="483"/>
    </location>
</feature>
<feature type="transmembrane region" description="Helical" evidence="31">
    <location>
        <begin position="710"/>
        <end position="733"/>
    </location>
</feature>
<feature type="transmembrane region" description="Helical" evidence="31">
    <location>
        <begin position="252"/>
        <end position="274"/>
    </location>
</feature>
<comment type="similarity">
    <text evidence="6">Belongs to the cytochrome c oxidase subunit 2 family.</text>
</comment>
<comment type="similarity">
    <text evidence="7">Belongs to the heme-copper respiratory oxidase family.</text>
</comment>
<proteinExistence type="inferred from homology"/>
<dbReference type="InterPro" id="IPR000537">
    <property type="entry name" value="UbiA_prenyltransferase"/>
</dbReference>
<dbReference type="OrthoDB" id="5856331at2759"/>
<dbReference type="Gene3D" id="1.10.357.140">
    <property type="entry name" value="UbiA prenyltransferase"/>
    <property type="match status" value="1"/>
</dbReference>
<dbReference type="InterPro" id="IPR014222">
    <property type="entry name" value="Cyt_c_oxidase_su2"/>
</dbReference>
<dbReference type="EC" id="7.1.1.9" evidence="10"/>
<dbReference type="InterPro" id="IPR034210">
    <property type="entry name" value="CcO_II_C"/>
</dbReference>
<dbReference type="Pfam" id="PF00115">
    <property type="entry name" value="COX1"/>
    <property type="match status" value="1"/>
</dbReference>
<evidence type="ECO:0000256" key="7">
    <source>
        <dbReference type="ARBA" id="ARBA00009578"/>
    </source>
</evidence>
<evidence type="ECO:0000256" key="25">
    <source>
        <dbReference type="ARBA" id="ARBA00023133"/>
    </source>
</evidence>
<comment type="catalytic activity">
    <reaction evidence="30">
        <text>4 Fe(II)-[cytochrome c] + O2 + 8 H(+)(in) = 4 Fe(III)-[cytochrome c] + 2 H2O + 4 H(+)(out)</text>
        <dbReference type="Rhea" id="RHEA:11436"/>
        <dbReference type="Rhea" id="RHEA-COMP:10350"/>
        <dbReference type="Rhea" id="RHEA-COMP:14399"/>
        <dbReference type="ChEBI" id="CHEBI:15377"/>
        <dbReference type="ChEBI" id="CHEBI:15378"/>
        <dbReference type="ChEBI" id="CHEBI:15379"/>
        <dbReference type="ChEBI" id="CHEBI:29033"/>
        <dbReference type="ChEBI" id="CHEBI:29034"/>
        <dbReference type="EC" id="7.1.1.9"/>
    </reaction>
    <physiologicalReaction direction="left-to-right" evidence="30">
        <dbReference type="Rhea" id="RHEA:11437"/>
    </physiologicalReaction>
</comment>
<evidence type="ECO:0000259" key="32">
    <source>
        <dbReference type="PROSITE" id="PS50855"/>
    </source>
</evidence>
<name>A0A182E7D2_ONCOC</name>
<keyword evidence="24" id="KW-0186">Copper</keyword>
<dbReference type="UniPathway" id="UPA00705"/>
<comment type="cofactor">
    <cofactor evidence="1">
        <name>Cu cation</name>
        <dbReference type="ChEBI" id="CHEBI:23378"/>
    </cofactor>
</comment>
<feature type="transmembrane region" description="Helical" evidence="31">
    <location>
        <begin position="425"/>
        <end position="449"/>
    </location>
</feature>
<feature type="transmembrane region" description="Helical" evidence="31">
    <location>
        <begin position="295"/>
        <end position="314"/>
    </location>
</feature>
<evidence type="ECO:0000256" key="19">
    <source>
        <dbReference type="ARBA" id="ARBA00022792"/>
    </source>
</evidence>
<dbReference type="Pfam" id="PF00116">
    <property type="entry name" value="COX2"/>
    <property type="match status" value="1"/>
</dbReference>
<dbReference type="GO" id="GO:0006783">
    <property type="term" value="P:heme biosynthetic process"/>
    <property type="evidence" value="ECO:0007669"/>
    <property type="project" value="UniProtKB-KW"/>
</dbReference>
<dbReference type="PROSITE" id="PS00077">
    <property type="entry name" value="COX1_CUB"/>
    <property type="match status" value="1"/>
</dbReference>
<dbReference type="PROSITE" id="PS50855">
    <property type="entry name" value="COX1"/>
    <property type="match status" value="1"/>
</dbReference>
<keyword evidence="22" id="KW-0249">Electron transport</keyword>
<comment type="subunit">
    <text evidence="9">Monomer.</text>
</comment>
<keyword evidence="19" id="KW-0496">Mitochondrion</keyword>
<dbReference type="CDD" id="cd13912">
    <property type="entry name" value="CcO_II_C"/>
    <property type="match status" value="1"/>
</dbReference>
<evidence type="ECO:0000256" key="18">
    <source>
        <dbReference type="ARBA" id="ARBA00022723"/>
    </source>
</evidence>
<keyword evidence="25" id="KW-0350">Heme biosynthesis</keyword>
<keyword evidence="17 31" id="KW-0812">Transmembrane</keyword>
<dbReference type="GO" id="GO:0005507">
    <property type="term" value="F:copper ion binding"/>
    <property type="evidence" value="ECO:0007669"/>
    <property type="project" value="InterPro"/>
</dbReference>
<dbReference type="STRING" id="42157.A0A182E7D2"/>
<feature type="domain" description="Cytochrome oxidase subunit I profile" evidence="32">
    <location>
        <begin position="201"/>
        <end position="674"/>
    </location>
</feature>
<dbReference type="PROSITE" id="PS50857">
    <property type="entry name" value="COX2_CUA"/>
    <property type="match status" value="1"/>
</dbReference>
<dbReference type="InterPro" id="IPR030470">
    <property type="entry name" value="UbiA_prenylTrfase_CS"/>
</dbReference>
<dbReference type="Pfam" id="PF02790">
    <property type="entry name" value="COX2_TM"/>
    <property type="match status" value="1"/>
</dbReference>
<evidence type="ECO:0000256" key="24">
    <source>
        <dbReference type="ARBA" id="ARBA00023008"/>
    </source>
</evidence>
<dbReference type="InterPro" id="IPR002156">
    <property type="entry name" value="RNaseH_domain"/>
</dbReference>
<dbReference type="Gene3D" id="1.10.287.90">
    <property type="match status" value="1"/>
</dbReference>
<evidence type="ECO:0000256" key="10">
    <source>
        <dbReference type="ARBA" id="ARBA00012949"/>
    </source>
</evidence>
<dbReference type="GO" id="GO:0004523">
    <property type="term" value="F:RNA-DNA hybrid ribonuclease activity"/>
    <property type="evidence" value="ECO:0007669"/>
    <property type="project" value="InterPro"/>
</dbReference>
<comment type="pathway">
    <text evidence="4">Energy metabolism; oxidative phosphorylation.</text>
</comment>
<evidence type="ECO:0000256" key="26">
    <source>
        <dbReference type="ARBA" id="ARBA00023136"/>
    </source>
</evidence>
<dbReference type="InterPro" id="IPR012337">
    <property type="entry name" value="RNaseH-like_sf"/>
</dbReference>
<dbReference type="InterPro" id="IPR036257">
    <property type="entry name" value="Cyt_c_oxidase_su2_TM_sf"/>
</dbReference>
<keyword evidence="20" id="KW-0460">Magnesium</keyword>
<dbReference type="GO" id="GO:0045277">
    <property type="term" value="C:respiratory chain complex IV"/>
    <property type="evidence" value="ECO:0007669"/>
    <property type="project" value="InterPro"/>
</dbReference>
<dbReference type="GO" id="GO:0016491">
    <property type="term" value="F:oxidoreductase activity"/>
    <property type="evidence" value="ECO:0007669"/>
    <property type="project" value="InterPro"/>
</dbReference>
<dbReference type="InterPro" id="IPR023616">
    <property type="entry name" value="Cyt_c_oxase-like_su1_dom"/>
</dbReference>
<dbReference type="InterPro" id="IPR011759">
    <property type="entry name" value="Cyt_c_oxidase_su2_TM_dom"/>
</dbReference>
<dbReference type="InterPro" id="IPR033944">
    <property type="entry name" value="Cyt_c_oxase_su1_dom"/>
</dbReference>
<dbReference type="Pfam" id="PF01040">
    <property type="entry name" value="UbiA"/>
    <property type="match status" value="1"/>
</dbReference>
<evidence type="ECO:0000256" key="6">
    <source>
        <dbReference type="ARBA" id="ARBA00007866"/>
    </source>
</evidence>
<comment type="cofactor">
    <cofactor evidence="2">
        <name>heme</name>
        <dbReference type="ChEBI" id="CHEBI:30413"/>
    </cofactor>
</comment>
<feature type="transmembrane region" description="Helical" evidence="31">
    <location>
        <begin position="532"/>
        <end position="551"/>
    </location>
</feature>
<gene>
    <name evidence="36" type="ORF">NOO_LOCUS3924</name>
</gene>
<dbReference type="GO" id="GO:0022904">
    <property type="term" value="P:respiratory electron transport chain"/>
    <property type="evidence" value="ECO:0007669"/>
    <property type="project" value="TreeGrafter"/>
</dbReference>
<dbReference type="PANTHER" id="PTHR10422:SF18">
    <property type="entry name" value="CYTOCHROME C OXIDASE SUBUNIT 1"/>
    <property type="match status" value="1"/>
</dbReference>
<dbReference type="InterPro" id="IPR022892">
    <property type="entry name" value="RNaseHI"/>
</dbReference>
<feature type="transmembrane region" description="Helical" evidence="31">
    <location>
        <begin position="666"/>
        <end position="689"/>
    </location>
</feature>
<dbReference type="FunFam" id="2.60.40.420:FF:000001">
    <property type="entry name" value="Cytochrome c oxidase subunit 2"/>
    <property type="match status" value="1"/>
</dbReference>
<dbReference type="PRINTS" id="PR01165">
    <property type="entry name" value="CYCOXIDASEI"/>
</dbReference>
<keyword evidence="37" id="KW-1185">Reference proteome</keyword>
<dbReference type="GO" id="GO:0003676">
    <property type="term" value="F:nucleic acid binding"/>
    <property type="evidence" value="ECO:0007669"/>
    <property type="project" value="InterPro"/>
</dbReference>
<feature type="domain" description="RNase H type-1" evidence="34">
    <location>
        <begin position="790"/>
        <end position="924"/>
    </location>
</feature>
<evidence type="ECO:0000313" key="36">
    <source>
        <dbReference type="EMBL" id="VDK71046.1"/>
    </source>
</evidence>
<evidence type="ECO:0000256" key="14">
    <source>
        <dbReference type="ARBA" id="ARBA00022448"/>
    </source>
</evidence>
<dbReference type="GO" id="GO:0020037">
    <property type="term" value="F:heme binding"/>
    <property type="evidence" value="ECO:0007669"/>
    <property type="project" value="InterPro"/>
</dbReference>
<feature type="transmembrane region" description="Helical" evidence="31">
    <location>
        <begin position="34"/>
        <end position="53"/>
    </location>
</feature>
<dbReference type="GO" id="GO:0004129">
    <property type="term" value="F:cytochrome-c oxidase activity"/>
    <property type="evidence" value="ECO:0007669"/>
    <property type="project" value="UniProtKB-EC"/>
</dbReference>
<keyword evidence="15" id="KW-0679">Respiratory chain</keyword>
<reference evidence="38" key="1">
    <citation type="submission" date="2016-06" db="UniProtKB">
        <authorList>
            <consortium name="WormBaseParasite"/>
        </authorList>
    </citation>
    <scope>IDENTIFICATION</scope>
</reference>
<feature type="domain" description="Cytochrome oxidase subunit II copper A binding" evidence="33">
    <location>
        <begin position="67"/>
        <end position="204"/>
    </location>
</feature>
<dbReference type="NCBIfam" id="TIGR02866">
    <property type="entry name" value="CoxB"/>
    <property type="match status" value="1"/>
</dbReference>
<evidence type="ECO:0000256" key="12">
    <source>
        <dbReference type="ARBA" id="ARBA00015947"/>
    </source>
</evidence>
<dbReference type="CDD" id="cd01663">
    <property type="entry name" value="Cyt_c_Oxidase_I"/>
    <property type="match status" value="1"/>
</dbReference>
<dbReference type="GO" id="GO:0006119">
    <property type="term" value="P:oxidative phosphorylation"/>
    <property type="evidence" value="ECO:0007669"/>
    <property type="project" value="UniProtKB-UniPathway"/>
</dbReference>
<evidence type="ECO:0000256" key="1">
    <source>
        <dbReference type="ARBA" id="ARBA00001935"/>
    </source>
</evidence>
<dbReference type="PROSITE" id="PS50879">
    <property type="entry name" value="RNASE_H_1"/>
    <property type="match status" value="1"/>
</dbReference>
<keyword evidence="21" id="KW-1278">Translocase</keyword>
<dbReference type="CDD" id="cd09278">
    <property type="entry name" value="RNase_HI_prokaryote_like"/>
    <property type="match status" value="1"/>
</dbReference>
<dbReference type="InterPro" id="IPR044878">
    <property type="entry name" value="UbiA_sf"/>
</dbReference>
<dbReference type="PROSITE" id="PS00078">
    <property type="entry name" value="COX2"/>
    <property type="match status" value="1"/>
</dbReference>
<dbReference type="SUPFAM" id="SSF49503">
    <property type="entry name" value="Cupredoxins"/>
    <property type="match status" value="1"/>
</dbReference>
<dbReference type="InterPro" id="IPR008972">
    <property type="entry name" value="Cupredoxin"/>
</dbReference>
<dbReference type="CDD" id="cd13957">
    <property type="entry name" value="PT_UbiA_Cox10"/>
    <property type="match status" value="1"/>
</dbReference>
<evidence type="ECO:0000256" key="20">
    <source>
        <dbReference type="ARBA" id="ARBA00022842"/>
    </source>
</evidence>
<keyword evidence="19" id="KW-0999">Mitochondrion inner membrane</keyword>
<dbReference type="InterPro" id="IPR036927">
    <property type="entry name" value="Cyt_c_oxase-like_su1_sf"/>
</dbReference>
<keyword evidence="26 31" id="KW-0472">Membrane</keyword>
<dbReference type="InterPro" id="IPR002429">
    <property type="entry name" value="CcO_II-like_C"/>
</dbReference>
<dbReference type="Gene3D" id="2.60.40.420">
    <property type="entry name" value="Cupredoxins - blue copper proteins"/>
    <property type="match status" value="1"/>
</dbReference>
<evidence type="ECO:0000256" key="29">
    <source>
        <dbReference type="ARBA" id="ARBA00032715"/>
    </source>
</evidence>
<dbReference type="InterPro" id="IPR001505">
    <property type="entry name" value="Copper_CuA"/>
</dbReference>
<dbReference type="GO" id="GO:0005743">
    <property type="term" value="C:mitochondrial inner membrane"/>
    <property type="evidence" value="ECO:0007669"/>
    <property type="project" value="UniProtKB-SubCell"/>
</dbReference>
<dbReference type="PANTHER" id="PTHR10422">
    <property type="entry name" value="CYTOCHROME C OXIDASE SUBUNIT 1"/>
    <property type="match status" value="1"/>
</dbReference>
<evidence type="ECO:0000256" key="27">
    <source>
        <dbReference type="ARBA" id="ARBA00030253"/>
    </source>
</evidence>
<comment type="similarity">
    <text evidence="5">Belongs to the UbiA prenyltransferase family.</text>
</comment>
<dbReference type="InterPro" id="IPR000883">
    <property type="entry name" value="Cyt_C_Oxase_1"/>
</dbReference>
<evidence type="ECO:0000256" key="3">
    <source>
        <dbReference type="ARBA" id="ARBA00004448"/>
    </source>
</evidence>
<keyword evidence="14" id="KW-0813">Transport</keyword>
<reference evidence="36 37" key="2">
    <citation type="submission" date="2018-08" db="EMBL/GenBank/DDBJ databases">
        <authorList>
            <person name="Laetsch R D."/>
            <person name="Stevens L."/>
            <person name="Kumar S."/>
            <person name="Blaxter L. M."/>
        </authorList>
    </citation>
    <scope>NUCLEOTIDE SEQUENCE [LARGE SCALE GENOMIC DNA]</scope>
</reference>
<dbReference type="InterPro" id="IPR006369">
    <property type="entry name" value="Protohaem_IX_farnesylTrfase"/>
</dbReference>
<keyword evidence="18" id="KW-0479">Metal-binding</keyword>
<evidence type="ECO:0000256" key="2">
    <source>
        <dbReference type="ARBA" id="ARBA00001971"/>
    </source>
</evidence>
<accession>A0A182E7D2</accession>
<evidence type="ECO:0000313" key="37">
    <source>
        <dbReference type="Proteomes" id="UP000271087"/>
    </source>
</evidence>
<evidence type="ECO:0000256" key="5">
    <source>
        <dbReference type="ARBA" id="ARBA00005985"/>
    </source>
</evidence>
<feature type="transmembrane region" description="Helical" evidence="31">
    <location>
        <begin position="340"/>
        <end position="366"/>
    </location>
</feature>
<feature type="transmembrane region" description="Helical" evidence="31">
    <location>
        <begin position="495"/>
        <end position="520"/>
    </location>
</feature>
<evidence type="ECO:0000256" key="31">
    <source>
        <dbReference type="SAM" id="Phobius"/>
    </source>
</evidence>
<evidence type="ECO:0000256" key="13">
    <source>
        <dbReference type="ARBA" id="ARBA00016335"/>
    </source>
</evidence>
<feature type="transmembrane region" description="Helical" evidence="31">
    <location>
        <begin position="612"/>
        <end position="640"/>
    </location>
</feature>
<evidence type="ECO:0000259" key="33">
    <source>
        <dbReference type="PROSITE" id="PS50857"/>
    </source>
</evidence>
<feature type="domain" description="Cytochrome oxidase subunit II transmembrane region profile" evidence="35">
    <location>
        <begin position="1"/>
        <end position="66"/>
    </location>
</feature>
<keyword evidence="23 31" id="KW-1133">Transmembrane helix</keyword>
<dbReference type="Gene3D" id="3.30.420.10">
    <property type="entry name" value="Ribonuclease H-like superfamily/Ribonuclease H"/>
    <property type="match status" value="1"/>
</dbReference>
<evidence type="ECO:0000256" key="22">
    <source>
        <dbReference type="ARBA" id="ARBA00022982"/>
    </source>
</evidence>
<dbReference type="SUPFAM" id="SSF81442">
    <property type="entry name" value="Cytochrome c oxidase subunit I-like"/>
    <property type="match status" value="1"/>
</dbReference>
<comment type="subunit">
    <text evidence="8">Component of the cytochrome c oxidase (complex IV, CIV), a multisubunit enzyme composed of a catalytic core of 3 subunits and several supernumerary subunits. The complex exists as a monomer or a dimer and forms supercomplexes (SCs) in the inner mitochondrial membrane with ubiquinol-cytochrome c oxidoreductase (cytochrome b-c1 complex, complex III, CIII).</text>
</comment>
<dbReference type="Pfam" id="PF13116">
    <property type="entry name" value="YhdP"/>
    <property type="match status" value="1"/>
</dbReference>
<evidence type="ECO:0000256" key="8">
    <source>
        <dbReference type="ARBA" id="ARBA00011164"/>
    </source>
</evidence>
<evidence type="ECO:0000256" key="15">
    <source>
        <dbReference type="ARBA" id="ARBA00022660"/>
    </source>
</evidence>
<evidence type="ECO:0000256" key="21">
    <source>
        <dbReference type="ARBA" id="ARBA00022967"/>
    </source>
</evidence>
<dbReference type="SUPFAM" id="SSF81464">
    <property type="entry name" value="Cytochrome c oxidase subunit II-like, transmembrane region"/>
    <property type="match status" value="1"/>
</dbReference>
<feature type="transmembrane region" description="Helical" evidence="31">
    <location>
        <begin position="571"/>
        <end position="591"/>
    </location>
</feature>
<evidence type="ECO:0000259" key="34">
    <source>
        <dbReference type="PROSITE" id="PS50879"/>
    </source>
</evidence>
<dbReference type="Gene3D" id="1.20.210.10">
    <property type="entry name" value="Cytochrome c oxidase-like, subunit I domain"/>
    <property type="match status" value="1"/>
</dbReference>
<dbReference type="InterPro" id="IPR036397">
    <property type="entry name" value="RNaseH_sf"/>
</dbReference>
<dbReference type="PROSITE" id="PS50999">
    <property type="entry name" value="COX2_TM"/>
    <property type="match status" value="1"/>
</dbReference>
<feature type="transmembrane region" description="Helical" evidence="31">
    <location>
        <begin position="210"/>
        <end position="232"/>
    </location>
</feature>
<dbReference type="InterPro" id="IPR025263">
    <property type="entry name" value="YhdP_central"/>
</dbReference>
<evidence type="ECO:0000256" key="4">
    <source>
        <dbReference type="ARBA" id="ARBA00004673"/>
    </source>
</evidence>
<evidence type="ECO:0000256" key="23">
    <source>
        <dbReference type="ARBA" id="ARBA00022989"/>
    </source>
</evidence>
<evidence type="ECO:0000259" key="35">
    <source>
        <dbReference type="PROSITE" id="PS50999"/>
    </source>
</evidence>